<feature type="transmembrane region" description="Helical" evidence="7">
    <location>
        <begin position="14"/>
        <end position="40"/>
    </location>
</feature>
<dbReference type="GO" id="GO:0005886">
    <property type="term" value="C:plasma membrane"/>
    <property type="evidence" value="ECO:0007669"/>
    <property type="project" value="UniProtKB-SubCell"/>
</dbReference>
<evidence type="ECO:0000259" key="8">
    <source>
        <dbReference type="PROSITE" id="PS50928"/>
    </source>
</evidence>
<keyword evidence="4 7" id="KW-0812">Transmembrane</keyword>
<evidence type="ECO:0000256" key="1">
    <source>
        <dbReference type="ARBA" id="ARBA00004651"/>
    </source>
</evidence>
<feature type="domain" description="ABC transmembrane type-1" evidence="8">
    <location>
        <begin position="67"/>
        <end position="145"/>
    </location>
</feature>
<dbReference type="GO" id="GO:0055085">
    <property type="term" value="P:transmembrane transport"/>
    <property type="evidence" value="ECO:0007669"/>
    <property type="project" value="InterPro"/>
</dbReference>
<comment type="subcellular location">
    <subcellularLocation>
        <location evidence="1">Cell membrane</location>
        <topology evidence="1">Multi-pass membrane protein</topology>
    </subcellularLocation>
</comment>
<dbReference type="CDD" id="cd06261">
    <property type="entry name" value="TM_PBP2"/>
    <property type="match status" value="1"/>
</dbReference>
<protein>
    <recommendedName>
        <fullName evidence="8">ABC transmembrane type-1 domain-containing protein</fullName>
    </recommendedName>
</protein>
<dbReference type="InterPro" id="IPR000515">
    <property type="entry name" value="MetI-like"/>
</dbReference>
<proteinExistence type="predicted"/>
<evidence type="ECO:0000256" key="5">
    <source>
        <dbReference type="ARBA" id="ARBA00022989"/>
    </source>
</evidence>
<sequence length="145" mass="16147">MIRRINQSINPSRLVVWVTLIGLIVLVLLPTFYLISYVFINWGDVWIEVFDNPIIGDENWRQILKVLFFSFRLSLSAVAFDLIFGVPLAYVLARKQFPGKGLLEDIITLPLVIPTSGFGFATLITWTSVAGIGGFLGMNTGVVSL</sequence>
<dbReference type="PANTHER" id="PTHR30183:SF3">
    <property type="entry name" value="MOLYBDENUM TRANSPORT SYSTEM PERMEASE PROTEIN MODB"/>
    <property type="match status" value="1"/>
</dbReference>
<evidence type="ECO:0000256" key="4">
    <source>
        <dbReference type="ARBA" id="ARBA00022692"/>
    </source>
</evidence>
<evidence type="ECO:0000256" key="6">
    <source>
        <dbReference type="ARBA" id="ARBA00023136"/>
    </source>
</evidence>
<dbReference type="PROSITE" id="PS50928">
    <property type="entry name" value="ABC_TM1"/>
    <property type="match status" value="1"/>
</dbReference>
<keyword evidence="3" id="KW-1003">Cell membrane</keyword>
<keyword evidence="5 7" id="KW-1133">Transmembrane helix</keyword>
<feature type="non-terminal residue" evidence="9">
    <location>
        <position position="145"/>
    </location>
</feature>
<accession>X1DJG8</accession>
<dbReference type="AlphaFoldDB" id="X1DJG8"/>
<dbReference type="Gene3D" id="1.10.3720.10">
    <property type="entry name" value="MetI-like"/>
    <property type="match status" value="1"/>
</dbReference>
<keyword evidence="2" id="KW-0813">Transport</keyword>
<dbReference type="PANTHER" id="PTHR30183">
    <property type="entry name" value="MOLYBDENUM TRANSPORT SYSTEM PERMEASE PROTEIN MODB"/>
    <property type="match status" value="1"/>
</dbReference>
<dbReference type="EMBL" id="BART01036189">
    <property type="protein sequence ID" value="GAH08430.1"/>
    <property type="molecule type" value="Genomic_DNA"/>
</dbReference>
<evidence type="ECO:0000256" key="2">
    <source>
        <dbReference type="ARBA" id="ARBA00022448"/>
    </source>
</evidence>
<feature type="transmembrane region" description="Helical" evidence="7">
    <location>
        <begin position="66"/>
        <end position="90"/>
    </location>
</feature>
<evidence type="ECO:0000313" key="9">
    <source>
        <dbReference type="EMBL" id="GAH08430.1"/>
    </source>
</evidence>
<name>X1DJG8_9ZZZZ</name>
<reference evidence="9" key="1">
    <citation type="journal article" date="2014" name="Front. Microbiol.">
        <title>High frequency of phylogenetically diverse reductive dehalogenase-homologous genes in deep subseafloor sedimentary metagenomes.</title>
        <authorList>
            <person name="Kawai M."/>
            <person name="Futagami T."/>
            <person name="Toyoda A."/>
            <person name="Takaki Y."/>
            <person name="Nishi S."/>
            <person name="Hori S."/>
            <person name="Arai W."/>
            <person name="Tsubouchi T."/>
            <person name="Morono Y."/>
            <person name="Uchiyama I."/>
            <person name="Ito T."/>
            <person name="Fujiyama A."/>
            <person name="Inagaki F."/>
            <person name="Takami H."/>
        </authorList>
    </citation>
    <scope>NUCLEOTIDE SEQUENCE</scope>
    <source>
        <strain evidence="9">Expedition CK06-06</strain>
    </source>
</reference>
<keyword evidence="6 7" id="KW-0472">Membrane</keyword>
<evidence type="ECO:0000256" key="3">
    <source>
        <dbReference type="ARBA" id="ARBA00022475"/>
    </source>
</evidence>
<organism evidence="9">
    <name type="scientific">marine sediment metagenome</name>
    <dbReference type="NCBI Taxonomy" id="412755"/>
    <lineage>
        <taxon>unclassified sequences</taxon>
        <taxon>metagenomes</taxon>
        <taxon>ecological metagenomes</taxon>
    </lineage>
</organism>
<comment type="caution">
    <text evidence="9">The sequence shown here is derived from an EMBL/GenBank/DDBJ whole genome shotgun (WGS) entry which is preliminary data.</text>
</comment>
<dbReference type="InterPro" id="IPR035906">
    <property type="entry name" value="MetI-like_sf"/>
</dbReference>
<feature type="transmembrane region" description="Helical" evidence="7">
    <location>
        <begin position="111"/>
        <end position="136"/>
    </location>
</feature>
<gene>
    <name evidence="9" type="ORF">S01H4_61136</name>
</gene>
<evidence type="ECO:0000256" key="7">
    <source>
        <dbReference type="SAM" id="Phobius"/>
    </source>
</evidence>
<dbReference type="SUPFAM" id="SSF161098">
    <property type="entry name" value="MetI-like"/>
    <property type="match status" value="1"/>
</dbReference>